<accession>G8BX62</accession>
<reference evidence="14 15" key="1">
    <citation type="journal article" date="2011" name="Proc. Natl. Acad. Sci. U.S.A.">
        <title>Evolutionary erosion of yeast sex chromosomes by mating-type switching accidents.</title>
        <authorList>
            <person name="Gordon J.L."/>
            <person name="Armisen D."/>
            <person name="Proux-Wera E."/>
            <person name="Oheigeartaigh S.S."/>
            <person name="Byrne K.P."/>
            <person name="Wolfe K.H."/>
        </authorList>
    </citation>
    <scope>NUCLEOTIDE SEQUENCE [LARGE SCALE GENOMIC DNA]</scope>
    <source>
        <strain evidence="15">ATCC 24235 / CBS 4417 / NBRC 1672 / NRRL Y-8282 / UCD 70-5</strain>
    </source>
</reference>
<evidence type="ECO:0000256" key="7">
    <source>
        <dbReference type="ARBA" id="ARBA00023034"/>
    </source>
</evidence>
<dbReference type="SUPFAM" id="SSF82754">
    <property type="entry name" value="C-terminal, gelsolin-like domain of Sec23/24"/>
    <property type="match status" value="1"/>
</dbReference>
<keyword evidence="5" id="KW-0963">Cytoplasm</keyword>
<evidence type="ECO:0000256" key="2">
    <source>
        <dbReference type="ARBA" id="ARBA00004496"/>
    </source>
</evidence>
<evidence type="ECO:0000256" key="4">
    <source>
        <dbReference type="ARBA" id="ARBA00022448"/>
    </source>
</evidence>
<evidence type="ECO:0000259" key="11">
    <source>
        <dbReference type="Pfam" id="PF04811"/>
    </source>
</evidence>
<feature type="domain" description="Gelsolin-like" evidence="9">
    <location>
        <begin position="807"/>
        <end position="859"/>
    </location>
</feature>
<dbReference type="GO" id="GO:0030127">
    <property type="term" value="C:COPII vesicle coat"/>
    <property type="evidence" value="ECO:0007669"/>
    <property type="project" value="InterPro"/>
</dbReference>
<proteinExistence type="inferred from homology"/>
<evidence type="ECO:0000313" key="15">
    <source>
        <dbReference type="Proteomes" id="UP000005666"/>
    </source>
</evidence>
<dbReference type="GO" id="GO:0008270">
    <property type="term" value="F:zinc ion binding"/>
    <property type="evidence" value="ECO:0007669"/>
    <property type="project" value="InterPro"/>
</dbReference>
<keyword evidence="7" id="KW-0333">Golgi apparatus</keyword>
<evidence type="ECO:0000256" key="8">
    <source>
        <dbReference type="SAM" id="MobiDB-lite"/>
    </source>
</evidence>
<keyword evidence="6" id="KW-0653">Protein transport</keyword>
<sequence>MTMTTNTMGSAAATHNLGIRADHRRNKRQARALHQFPTAALNGINNQFSQSPVIGLDNSSIQSGMNTLSDFLSNGSSSGVTPNSATPVLMNDKMNSFTPKQFSATSFETPVSMLSPSKSQAPDSYNSPYVQLDFESLTIHDMSPIVPTQRWEDQLVYLTKSYGTNSSKIPPLPSTQFYCHEEDGNCDPRLLASSMCTIPAEESLREATKLPLGLTVQPFTRTIPTEEISVIKLNNSTVTPSILTENYEVGPLRCRRCRAYLNPHFQFTFDSAVICNICNVKMKLANEQVAPIDVDGKRSDYSIRPELFKGCVDFEVPSLYNAIPDKETLPLHYLFLIDVSTRSIENGGCISFIHSVKRSINYIRENQPNCKVAIMSYDKNIRFYELDPSFERCREYIVSEIDDCFIPFNSFFFASTIESQNIIETTLDQLASTIENHMDLHLSDNCYGSAINAAKLAFDTFLGGQGGKIIAQLGSQPTIGSGKVNTLNEKAGKTSLKPDLSFYKDLSKSFNKSFLSLDLYVTAQSFVHLANVGYPSIATSGVVKYYGMFTYERCNFILCKDILHNISIIKGYQAQLKIRASNGLSINKYFCESNNNSDEDPIIPVITSSTVVDVLLKYSDKLKKDTKLFIQAALLYTDINGVRKVRVINTSAPSSSSMTTIFKFVNQNVIMRLMIRQLLLKSHSLDFASMKKSILEDLSSVAAQYRALISGNSNKQFVTADTLMTLPTFMLGFQKSKVMKSTIQKTFNNDRISDYFKYFTMNQSELSYKLYPQIIPLHIPLAGGDLSFYDANYQLLRISVGSLENLTVRNSMSQIVNGGAYLIFNGEIVYLWFNENTNRSLLEDLLGVPATIPIEQIKLVENKLRKTGTRINKKVAETMRYWSQIVNKRYIPLVPLRPQIDSYYPNVIGSILIEDYSMSKMDSLNEFTASINNLSSTKIQNKQFIKTSGNEELDITHQKFVQF</sequence>
<dbReference type="PANTHER" id="PTHR13803:SF4">
    <property type="entry name" value="SECRETORY 24CD, ISOFORM C"/>
    <property type="match status" value="1"/>
</dbReference>
<dbReference type="InterPro" id="IPR006895">
    <property type="entry name" value="Znf_Sec23_Sec24"/>
</dbReference>
<feature type="domain" description="Sec23/Sec24 helical" evidence="12">
    <location>
        <begin position="666"/>
        <end position="767"/>
    </location>
</feature>
<dbReference type="Pfam" id="PF04810">
    <property type="entry name" value="zf-Sec23_Sec24"/>
    <property type="match status" value="1"/>
</dbReference>
<keyword evidence="15" id="KW-1185">Reference proteome</keyword>
<dbReference type="HOGENOM" id="CLU_004589_1_0_1"/>
<dbReference type="GO" id="GO:0000139">
    <property type="term" value="C:Golgi membrane"/>
    <property type="evidence" value="ECO:0007669"/>
    <property type="project" value="UniProtKB-SubCell"/>
</dbReference>
<dbReference type="Gene3D" id="2.30.30.380">
    <property type="entry name" value="Zn-finger domain of Sec23/24"/>
    <property type="match status" value="1"/>
</dbReference>
<dbReference type="Pfam" id="PF00626">
    <property type="entry name" value="Gelsolin"/>
    <property type="match status" value="1"/>
</dbReference>
<dbReference type="InterPro" id="IPR050550">
    <property type="entry name" value="SEC23_SEC24_subfamily"/>
</dbReference>
<dbReference type="eggNOG" id="KOG1984">
    <property type="taxonomic scope" value="Eukaryota"/>
</dbReference>
<dbReference type="Pfam" id="PF08033">
    <property type="entry name" value="Sec23_BS"/>
    <property type="match status" value="1"/>
</dbReference>
<dbReference type="Gene3D" id="1.20.120.730">
    <property type="entry name" value="Sec23/Sec24 helical domain"/>
    <property type="match status" value="1"/>
</dbReference>
<dbReference type="InterPro" id="IPR012990">
    <property type="entry name" value="Beta-sandwich_Sec23_24"/>
</dbReference>
<dbReference type="SUPFAM" id="SSF53300">
    <property type="entry name" value="vWA-like"/>
    <property type="match status" value="1"/>
</dbReference>
<dbReference type="Gene3D" id="3.40.20.10">
    <property type="entry name" value="Severin"/>
    <property type="match status" value="1"/>
</dbReference>
<dbReference type="GO" id="GO:0000149">
    <property type="term" value="F:SNARE binding"/>
    <property type="evidence" value="ECO:0007669"/>
    <property type="project" value="TreeGrafter"/>
</dbReference>
<dbReference type="InterPro" id="IPR036465">
    <property type="entry name" value="vWFA_dom_sf"/>
</dbReference>
<dbReference type="RefSeq" id="XP_003686800.1">
    <property type="nucleotide sequence ID" value="XM_003686752.1"/>
</dbReference>
<dbReference type="SUPFAM" id="SSF81995">
    <property type="entry name" value="beta-sandwich domain of Sec23/24"/>
    <property type="match status" value="1"/>
</dbReference>
<dbReference type="STRING" id="1071381.G8BX62"/>
<keyword evidence="4" id="KW-0813">Transport</keyword>
<dbReference type="SUPFAM" id="SSF82919">
    <property type="entry name" value="Zn-finger domain of Sec23/24"/>
    <property type="match status" value="1"/>
</dbReference>
<evidence type="ECO:0008006" key="16">
    <source>
        <dbReference type="Google" id="ProtNLM"/>
    </source>
</evidence>
<evidence type="ECO:0000256" key="6">
    <source>
        <dbReference type="ARBA" id="ARBA00022927"/>
    </source>
</evidence>
<dbReference type="InterPro" id="IPR036180">
    <property type="entry name" value="Gelsolin-like_dom_sf"/>
</dbReference>
<dbReference type="InterPro" id="IPR029006">
    <property type="entry name" value="ADF-H/Gelsolin-like_dom_sf"/>
</dbReference>
<feature type="domain" description="Sec23/Sec24 beta-sandwich" evidence="13">
    <location>
        <begin position="571"/>
        <end position="653"/>
    </location>
</feature>
<dbReference type="Gene3D" id="3.40.50.410">
    <property type="entry name" value="von Willebrand factor, type A domain"/>
    <property type="match status" value="1"/>
</dbReference>
<evidence type="ECO:0000256" key="3">
    <source>
        <dbReference type="ARBA" id="ARBA00008334"/>
    </source>
</evidence>
<dbReference type="GO" id="GO:0090110">
    <property type="term" value="P:COPII-coated vesicle cargo loading"/>
    <property type="evidence" value="ECO:0007669"/>
    <property type="project" value="TreeGrafter"/>
</dbReference>
<comment type="similarity">
    <text evidence="3">Belongs to the SEC23/SEC24 family. SEC24 subfamily.</text>
</comment>
<feature type="domain" description="Zinc finger Sec23/Sec24-type" evidence="10">
    <location>
        <begin position="251"/>
        <end position="286"/>
    </location>
</feature>
<dbReference type="EMBL" id="HE612863">
    <property type="protein sequence ID" value="CCE64366.1"/>
    <property type="molecule type" value="Genomic_DNA"/>
</dbReference>
<dbReference type="InterPro" id="IPR036175">
    <property type="entry name" value="Sec23/24_helical_dom_sf"/>
</dbReference>
<dbReference type="GeneID" id="11533892"/>
<dbReference type="GO" id="GO:0070971">
    <property type="term" value="C:endoplasmic reticulum exit site"/>
    <property type="evidence" value="ECO:0007669"/>
    <property type="project" value="TreeGrafter"/>
</dbReference>
<name>G8BX62_TETPH</name>
<dbReference type="PANTHER" id="PTHR13803">
    <property type="entry name" value="SEC24-RELATED PROTEIN"/>
    <property type="match status" value="1"/>
</dbReference>
<dbReference type="InterPro" id="IPR007123">
    <property type="entry name" value="Gelsolin-like_dom"/>
</dbReference>
<evidence type="ECO:0000259" key="9">
    <source>
        <dbReference type="Pfam" id="PF00626"/>
    </source>
</evidence>
<organism evidence="14 15">
    <name type="scientific">Tetrapisispora phaffii (strain ATCC 24235 / CBS 4417 / NBRC 1672 / NRRL Y-8282 / UCD 70-5)</name>
    <name type="common">Yeast</name>
    <name type="synonym">Fabospora phaffii</name>
    <dbReference type="NCBI Taxonomy" id="1071381"/>
    <lineage>
        <taxon>Eukaryota</taxon>
        <taxon>Fungi</taxon>
        <taxon>Dikarya</taxon>
        <taxon>Ascomycota</taxon>
        <taxon>Saccharomycotina</taxon>
        <taxon>Saccharomycetes</taxon>
        <taxon>Saccharomycetales</taxon>
        <taxon>Saccharomycetaceae</taxon>
        <taxon>Tetrapisispora</taxon>
    </lineage>
</organism>
<evidence type="ECO:0000259" key="12">
    <source>
        <dbReference type="Pfam" id="PF04815"/>
    </source>
</evidence>
<dbReference type="Proteomes" id="UP000005666">
    <property type="component" value="Chromosome 8"/>
</dbReference>
<dbReference type="InterPro" id="IPR006900">
    <property type="entry name" value="Sec23/24_helical_dom"/>
</dbReference>
<dbReference type="Pfam" id="PF04815">
    <property type="entry name" value="Sec23_helical"/>
    <property type="match status" value="1"/>
</dbReference>
<dbReference type="Gene3D" id="2.60.40.1670">
    <property type="entry name" value="beta-sandwich domain of Sec23/24"/>
    <property type="match status" value="1"/>
</dbReference>
<evidence type="ECO:0000313" key="14">
    <source>
        <dbReference type="EMBL" id="CCE64366.1"/>
    </source>
</evidence>
<dbReference type="Pfam" id="PF04811">
    <property type="entry name" value="Sec23_trunk"/>
    <property type="match status" value="1"/>
</dbReference>
<protein>
    <recommendedName>
        <fullName evidence="16">VWFA domain-containing protein</fullName>
    </recommendedName>
</protein>
<dbReference type="InterPro" id="IPR036174">
    <property type="entry name" value="Znf_Sec23_Sec24_sf"/>
</dbReference>
<dbReference type="AlphaFoldDB" id="G8BX62"/>
<gene>
    <name evidence="14" type="primary">TPHA0H01600</name>
    <name evidence="14" type="ordered locus">TPHA_0H01600</name>
</gene>
<comment type="subcellular location">
    <subcellularLocation>
        <location evidence="2">Cytoplasm</location>
    </subcellularLocation>
    <subcellularLocation>
        <location evidence="1">Golgi apparatus membrane</location>
    </subcellularLocation>
</comment>
<dbReference type="GO" id="GO:0006886">
    <property type="term" value="P:intracellular protein transport"/>
    <property type="evidence" value="ECO:0007669"/>
    <property type="project" value="InterPro"/>
</dbReference>
<evidence type="ECO:0000256" key="1">
    <source>
        <dbReference type="ARBA" id="ARBA00004394"/>
    </source>
</evidence>
<dbReference type="InterPro" id="IPR006896">
    <property type="entry name" value="Sec23/24_trunk_dom"/>
</dbReference>
<dbReference type="SUPFAM" id="SSF81811">
    <property type="entry name" value="Helical domain of Sec23/24"/>
    <property type="match status" value="1"/>
</dbReference>
<evidence type="ECO:0000259" key="13">
    <source>
        <dbReference type="Pfam" id="PF08033"/>
    </source>
</evidence>
<evidence type="ECO:0000256" key="5">
    <source>
        <dbReference type="ARBA" id="ARBA00022490"/>
    </source>
</evidence>
<feature type="domain" description="Sec23/Sec24 trunk" evidence="11">
    <location>
        <begin position="329"/>
        <end position="562"/>
    </location>
</feature>
<dbReference type="OrthoDB" id="49016at2759"/>
<feature type="region of interest" description="Disordered" evidence="8">
    <location>
        <begin position="1"/>
        <end position="20"/>
    </location>
</feature>
<evidence type="ECO:0000259" key="10">
    <source>
        <dbReference type="Pfam" id="PF04810"/>
    </source>
</evidence>
<dbReference type="KEGG" id="tpf:TPHA_0H01600"/>